<dbReference type="RefSeq" id="WP_014967063.1">
    <property type="nucleotide sequence ID" value="NC_018664.1"/>
</dbReference>
<dbReference type="PANTHER" id="PTHR32024:SF1">
    <property type="entry name" value="KTR SYSTEM POTASSIUM UPTAKE PROTEIN B"/>
    <property type="match status" value="1"/>
</dbReference>
<evidence type="ECO:0000256" key="7">
    <source>
        <dbReference type="ARBA" id="ARBA00022989"/>
    </source>
</evidence>
<dbReference type="KEGG" id="cad:Curi_c08560"/>
<dbReference type="HOGENOM" id="CLU_026429_0_1_9"/>
<feature type="transmembrane region" description="Helical" evidence="10">
    <location>
        <begin position="214"/>
        <end position="238"/>
    </location>
</feature>
<dbReference type="InterPro" id="IPR003445">
    <property type="entry name" value="Cat_transpt"/>
</dbReference>
<dbReference type="GO" id="GO:0005886">
    <property type="term" value="C:plasma membrane"/>
    <property type="evidence" value="ECO:0007669"/>
    <property type="project" value="UniProtKB-SubCell"/>
</dbReference>
<feature type="transmembrane region" description="Helical" evidence="10">
    <location>
        <begin position="122"/>
        <end position="143"/>
    </location>
</feature>
<feature type="transmembrane region" description="Helical" evidence="10">
    <location>
        <begin position="37"/>
        <end position="56"/>
    </location>
</feature>
<dbReference type="NCBIfam" id="TIGR00933">
    <property type="entry name" value="2a38"/>
    <property type="match status" value="1"/>
</dbReference>
<keyword evidence="7 10" id="KW-1133">Transmembrane helix</keyword>
<keyword evidence="9 10" id="KW-0472">Membrane</keyword>
<protein>
    <submittedName>
        <fullName evidence="11">Ktr system potassium uptake protein B</fullName>
    </submittedName>
</protein>
<proteinExistence type="predicted"/>
<evidence type="ECO:0000256" key="9">
    <source>
        <dbReference type="ARBA" id="ARBA00023136"/>
    </source>
</evidence>
<evidence type="ECO:0000256" key="4">
    <source>
        <dbReference type="ARBA" id="ARBA00022538"/>
    </source>
</evidence>
<evidence type="ECO:0000313" key="12">
    <source>
        <dbReference type="Proteomes" id="UP000006094"/>
    </source>
</evidence>
<dbReference type="eggNOG" id="COG0168">
    <property type="taxonomic scope" value="Bacteria"/>
</dbReference>
<feature type="transmembrane region" description="Helical" evidence="10">
    <location>
        <begin position="398"/>
        <end position="419"/>
    </location>
</feature>
<keyword evidence="8" id="KW-0406">Ion transport</keyword>
<dbReference type="Proteomes" id="UP000006094">
    <property type="component" value="Chromosome"/>
</dbReference>
<keyword evidence="5 10" id="KW-0812">Transmembrane</keyword>
<evidence type="ECO:0000256" key="6">
    <source>
        <dbReference type="ARBA" id="ARBA00022958"/>
    </source>
</evidence>
<accession>K0AZZ5</accession>
<name>K0AZZ5_GOTA9</name>
<dbReference type="PANTHER" id="PTHR32024">
    <property type="entry name" value="TRK SYSTEM POTASSIUM UPTAKE PROTEIN TRKG-RELATED"/>
    <property type="match status" value="1"/>
</dbReference>
<dbReference type="PATRIC" id="fig|1128398.3.peg.908"/>
<evidence type="ECO:0000256" key="3">
    <source>
        <dbReference type="ARBA" id="ARBA00022475"/>
    </source>
</evidence>
<gene>
    <name evidence="11" type="primary">ktrB</name>
    <name evidence="11" type="ordered locus">Curi_c08560</name>
</gene>
<keyword evidence="12" id="KW-1185">Reference proteome</keyword>
<comment type="subcellular location">
    <subcellularLocation>
        <location evidence="1">Cell membrane</location>
        <topology evidence="1">Multi-pass membrane protein</topology>
    </subcellularLocation>
</comment>
<feature type="transmembrane region" description="Helical" evidence="10">
    <location>
        <begin position="183"/>
        <end position="202"/>
    </location>
</feature>
<dbReference type="InterPro" id="IPR004772">
    <property type="entry name" value="TrkH"/>
</dbReference>
<keyword evidence="2" id="KW-0813">Transport</keyword>
<keyword evidence="6" id="KW-0630">Potassium</keyword>
<dbReference type="AlphaFoldDB" id="K0AZZ5"/>
<evidence type="ECO:0000256" key="8">
    <source>
        <dbReference type="ARBA" id="ARBA00023065"/>
    </source>
</evidence>
<dbReference type="STRING" id="1128398.Curi_c08560"/>
<dbReference type="GO" id="GO:0015379">
    <property type="term" value="F:potassium:chloride symporter activity"/>
    <property type="evidence" value="ECO:0007669"/>
    <property type="project" value="InterPro"/>
</dbReference>
<feature type="transmembrane region" description="Helical" evidence="10">
    <location>
        <begin position="68"/>
        <end position="91"/>
    </location>
</feature>
<evidence type="ECO:0000256" key="1">
    <source>
        <dbReference type="ARBA" id="ARBA00004651"/>
    </source>
</evidence>
<dbReference type="OrthoDB" id="9810952at2"/>
<evidence type="ECO:0000256" key="10">
    <source>
        <dbReference type="SAM" id="Phobius"/>
    </source>
</evidence>
<keyword evidence="4" id="KW-0633">Potassium transport</keyword>
<organism evidence="11 12">
    <name type="scientific">Gottschalkia acidurici (strain ATCC 7906 / DSM 604 / BCRC 14475 / CIP 104303 / KCTC 5404 / NCIMB 10678 / 9a)</name>
    <name type="common">Clostridium acidurici</name>
    <dbReference type="NCBI Taxonomy" id="1128398"/>
    <lineage>
        <taxon>Bacteria</taxon>
        <taxon>Bacillati</taxon>
        <taxon>Bacillota</taxon>
        <taxon>Tissierellia</taxon>
        <taxon>Tissierellales</taxon>
        <taxon>Gottschalkiaceae</taxon>
        <taxon>Gottschalkia</taxon>
    </lineage>
</organism>
<dbReference type="EMBL" id="CP003326">
    <property type="protein sequence ID" value="AFS77926.1"/>
    <property type="molecule type" value="Genomic_DNA"/>
</dbReference>
<dbReference type="Pfam" id="PF02386">
    <property type="entry name" value="TrkH"/>
    <property type="match status" value="1"/>
</dbReference>
<evidence type="ECO:0000256" key="2">
    <source>
        <dbReference type="ARBA" id="ARBA00022448"/>
    </source>
</evidence>
<keyword evidence="3" id="KW-1003">Cell membrane</keyword>
<evidence type="ECO:0000313" key="11">
    <source>
        <dbReference type="EMBL" id="AFS77926.1"/>
    </source>
</evidence>
<feature type="transmembrane region" description="Helical" evidence="10">
    <location>
        <begin position="6"/>
        <end position="25"/>
    </location>
</feature>
<evidence type="ECO:0000256" key="5">
    <source>
        <dbReference type="ARBA" id="ARBA00022692"/>
    </source>
</evidence>
<feature type="transmembrane region" description="Helical" evidence="10">
    <location>
        <begin position="276"/>
        <end position="295"/>
    </location>
</feature>
<sequence>MQKPALVLSLGIAAIMLIGAILLNLPISSNNGQSIGFLNALLTATSAVSVTGLVVVNTAEHWTIFGKVVIILLIQAGGLGFMTLATLVALITGKRIGLKERLIMQEQLNQDSLSGIVKLTRFAILATLAIEGIGALLLSTRLIPIYGPIKGIGYSVFHAISAFCNAGFDLFGDSLVPFVGDTVMNLTIGGLIILGGLGYTVYIDIKQRKSYRMLSLHSKIVLIVSALLIVVGGVVIFISEHNNPNTMGNLTLYEKVLASFFQSVVARTAGFYSIDLNGMVNSSVFFLIILMFIGGSPGSTAGGIKTTTFATIVLTLISVIRGKEDVEVFKKRIPQWHISKAFILLSAGLTLVLVVAFLLTMTEPTKPFIDLLFETMSAFATVGSTRNITPELSDMGKLLITFTMYSGKVGFLTLALALTNRGKGTPNKKNYKYPEGKIIIG</sequence>
<reference evidence="11 12" key="1">
    <citation type="journal article" date="2012" name="PLoS ONE">
        <title>The purine-utilizing bacterium Clostridium acidurici 9a: a genome-guided metabolic reconsideration.</title>
        <authorList>
            <person name="Hartwich K."/>
            <person name="Poehlein A."/>
            <person name="Daniel R."/>
        </authorList>
    </citation>
    <scope>NUCLEOTIDE SEQUENCE [LARGE SCALE GENOMIC DNA]</scope>
    <source>
        <strain evidence="12">ATCC 7906 / DSM 604 / BCRC 14475 / CIP 104303 / KCTC 5404 / NCIMB 10678 / 9a</strain>
    </source>
</reference>
<feature type="transmembrane region" description="Helical" evidence="10">
    <location>
        <begin position="341"/>
        <end position="361"/>
    </location>
</feature>